<dbReference type="Proteomes" id="UP001479436">
    <property type="component" value="Unassembled WGS sequence"/>
</dbReference>
<evidence type="ECO:0000313" key="4">
    <source>
        <dbReference type="Proteomes" id="UP001479436"/>
    </source>
</evidence>
<dbReference type="PANTHER" id="PTHR38360">
    <property type="entry name" value="OS03G0120000 PROTEIN"/>
    <property type="match status" value="1"/>
</dbReference>
<organism evidence="3 4">
    <name type="scientific">Basidiobolus ranarum</name>
    <dbReference type="NCBI Taxonomy" id="34480"/>
    <lineage>
        <taxon>Eukaryota</taxon>
        <taxon>Fungi</taxon>
        <taxon>Fungi incertae sedis</taxon>
        <taxon>Zoopagomycota</taxon>
        <taxon>Entomophthoromycotina</taxon>
        <taxon>Basidiobolomycetes</taxon>
        <taxon>Basidiobolales</taxon>
        <taxon>Basidiobolaceae</taxon>
        <taxon>Basidiobolus</taxon>
    </lineage>
</organism>
<gene>
    <name evidence="3" type="ORF">K7432_001110</name>
</gene>
<protein>
    <submittedName>
        <fullName evidence="3">Uncharacterized protein</fullName>
    </submittedName>
</protein>
<evidence type="ECO:0000256" key="1">
    <source>
        <dbReference type="SAM" id="Phobius"/>
    </source>
</evidence>
<feature type="signal peptide" evidence="2">
    <location>
        <begin position="1"/>
        <end position="21"/>
    </location>
</feature>
<sequence>MHFNSFTTSFITLLLVLGARARNKCDTPGDDKFTEKISEATRKDVAQFEIKYENNVKIIKHFSLNTEIRLVCDSTTATDPNTLPLGDEKTTIVASLESIGFLELLNSVERISSIEGTDRSTSPCVIKQIEKNITASEKPLMFSNTSKAGSITLGIKDSMSPLEKAQWILYVGAILNMDKEAEDIYNKIKNSYNCHRDNLSKINKKPIAWIHSDKEGYKFKDDNYHRILISDAGGSPVKPTKNPLTTPVEFQNDMAKTWLAIDETYLTDINMVTWLAAYNLTSKASIPLLESEGLYRTDKIKNEALNSDWDQSAPSRPDLAIQELISAQYRTYQPDYNNKWITKLATGYKSDTVESSQCSNIARQIDIPSCTAKVFKVDETAADSGSSKTSKSNTGAIVGGVVGGIIGVLAIGGIAFYGRKKYLQSGSQSDKKPGWDFISLKSGRSTASLA</sequence>
<dbReference type="SUPFAM" id="SSF53807">
    <property type="entry name" value="Helical backbone' metal receptor"/>
    <property type="match status" value="1"/>
</dbReference>
<feature type="chain" id="PRO_5047089861" evidence="2">
    <location>
        <begin position="22"/>
        <end position="450"/>
    </location>
</feature>
<keyword evidence="1" id="KW-0472">Membrane</keyword>
<dbReference type="EMBL" id="JASJQH010006898">
    <property type="protein sequence ID" value="KAK9728396.1"/>
    <property type="molecule type" value="Genomic_DNA"/>
</dbReference>
<comment type="caution">
    <text evidence="3">The sequence shown here is derived from an EMBL/GenBank/DDBJ whole genome shotgun (WGS) entry which is preliminary data.</text>
</comment>
<dbReference type="PANTHER" id="PTHR38360:SF1">
    <property type="entry name" value="F12P19.7"/>
    <property type="match status" value="1"/>
</dbReference>
<accession>A0ABR2WA66</accession>
<reference evidence="3 4" key="1">
    <citation type="submission" date="2023-04" db="EMBL/GenBank/DDBJ databases">
        <title>Genome of Basidiobolus ranarum AG-B5.</title>
        <authorList>
            <person name="Stajich J.E."/>
            <person name="Carter-House D."/>
            <person name="Gryganskyi A."/>
        </authorList>
    </citation>
    <scope>NUCLEOTIDE SEQUENCE [LARGE SCALE GENOMIC DNA]</scope>
    <source>
        <strain evidence="3 4">AG-B5</strain>
    </source>
</reference>
<proteinExistence type="predicted"/>
<name>A0ABR2WA66_9FUNG</name>
<keyword evidence="4" id="KW-1185">Reference proteome</keyword>
<keyword evidence="1" id="KW-0812">Transmembrane</keyword>
<keyword evidence="2" id="KW-0732">Signal</keyword>
<evidence type="ECO:0000313" key="3">
    <source>
        <dbReference type="EMBL" id="KAK9728396.1"/>
    </source>
</evidence>
<keyword evidence="1" id="KW-1133">Transmembrane helix</keyword>
<feature type="transmembrane region" description="Helical" evidence="1">
    <location>
        <begin position="396"/>
        <end position="417"/>
    </location>
</feature>
<evidence type="ECO:0000256" key="2">
    <source>
        <dbReference type="SAM" id="SignalP"/>
    </source>
</evidence>